<comment type="caution">
    <text evidence="2">The sequence shown here is derived from an EMBL/GenBank/DDBJ whole genome shotgun (WGS) entry which is preliminary data.</text>
</comment>
<evidence type="ECO:0000313" key="3">
    <source>
        <dbReference type="Proteomes" id="UP001374579"/>
    </source>
</evidence>
<organism evidence="2 3">
    <name type="scientific">Littorina saxatilis</name>
    <dbReference type="NCBI Taxonomy" id="31220"/>
    <lineage>
        <taxon>Eukaryota</taxon>
        <taxon>Metazoa</taxon>
        <taxon>Spiralia</taxon>
        <taxon>Lophotrochozoa</taxon>
        <taxon>Mollusca</taxon>
        <taxon>Gastropoda</taxon>
        <taxon>Caenogastropoda</taxon>
        <taxon>Littorinimorpha</taxon>
        <taxon>Littorinoidea</taxon>
        <taxon>Littorinidae</taxon>
        <taxon>Littorina</taxon>
    </lineage>
</organism>
<gene>
    <name evidence="2" type="ORF">V1264_017571</name>
</gene>
<accession>A0AAN9BIX1</accession>
<protein>
    <submittedName>
        <fullName evidence="2">Uncharacterized protein</fullName>
    </submittedName>
</protein>
<evidence type="ECO:0000256" key="1">
    <source>
        <dbReference type="SAM" id="MobiDB-lite"/>
    </source>
</evidence>
<feature type="region of interest" description="Disordered" evidence="1">
    <location>
        <begin position="1"/>
        <end position="49"/>
    </location>
</feature>
<sequence length="104" mass="12245">MFFTQSLGQNGRNPKVYGQPAGLFNVRENPVLPRKKKKKRKKKKSSEDEDLIRDLTNFTKTKSRRVSNEINEPSQSISIYFMYFGFTYFLHNPLPNMPLIQLEM</sequence>
<feature type="compositionally biased region" description="Polar residues" evidence="1">
    <location>
        <begin position="1"/>
        <end position="12"/>
    </location>
</feature>
<keyword evidence="3" id="KW-1185">Reference proteome</keyword>
<proteinExistence type="predicted"/>
<name>A0AAN9BIX1_9CAEN</name>
<evidence type="ECO:0000313" key="2">
    <source>
        <dbReference type="EMBL" id="KAK7106302.1"/>
    </source>
</evidence>
<dbReference type="EMBL" id="JBAMIC010000007">
    <property type="protein sequence ID" value="KAK7106302.1"/>
    <property type="molecule type" value="Genomic_DNA"/>
</dbReference>
<dbReference type="AlphaFoldDB" id="A0AAN9BIX1"/>
<reference evidence="2 3" key="1">
    <citation type="submission" date="2024-02" db="EMBL/GenBank/DDBJ databases">
        <title>Chromosome-scale genome assembly of the rough periwinkle Littorina saxatilis.</title>
        <authorList>
            <person name="De Jode A."/>
            <person name="Faria R."/>
            <person name="Formenti G."/>
            <person name="Sims Y."/>
            <person name="Smith T.P."/>
            <person name="Tracey A."/>
            <person name="Wood J.M.D."/>
            <person name="Zagrodzka Z.B."/>
            <person name="Johannesson K."/>
            <person name="Butlin R.K."/>
            <person name="Leder E.H."/>
        </authorList>
    </citation>
    <scope>NUCLEOTIDE SEQUENCE [LARGE SCALE GENOMIC DNA]</scope>
    <source>
        <strain evidence="2">Snail1</strain>
        <tissue evidence="2">Muscle</tissue>
    </source>
</reference>
<feature type="compositionally biased region" description="Basic residues" evidence="1">
    <location>
        <begin position="33"/>
        <end position="44"/>
    </location>
</feature>
<dbReference type="Proteomes" id="UP001374579">
    <property type="component" value="Unassembled WGS sequence"/>
</dbReference>